<sequence>MSWQSSVNSGVGEDLDAFLESLIDFDTSYIESPEPFNSGGDRQPSHGTEDNVDNNDPKVLTIMASISSILRHLETERRKGNARPSVAIKLKDLNEQKSITLSVPVLHSPTTTAVSSIGSLSRTPSRSASPEAFLPEEGHTARTNTVPLLPEEATPPTVDSTLYTMTSPSAVPDGCLLSLSEDVLPSTLPVLEAANPEQAIESPPGLVTPEATTADLSALSGENTESVIAQHRRRTTLTHTAAVPGERAQDMLSCTTALAPIHYQQACELSQTSQASTAASSKKMGNEASDKPKQERSKGWKRISLESESRGIIKRPRLETLDLATLLHNTDKFERVKELTADQDPSLVYKMVRNARAILTEPAIEGLSPSAPININAVIPYNNSRYSPSLQEDIMQQFCDTVRQIEWVETLTFRSMVEYRILFVQLYQQYLSLQKMVDTKKGERRITVAKERLYTMLYPNIAKRTRNGCLSDEWEKFNRCIRRGKQWYTIASELGIGILHRMPSSIRHTWVEQKLQTKTQLYLWIKIVKLLT</sequence>
<accession>A0A7H8R7K3</accession>
<keyword evidence="3" id="KW-1185">Reference proteome</keyword>
<proteinExistence type="predicted"/>
<organism evidence="2 3">
    <name type="scientific">Talaromyces rugulosus</name>
    <name type="common">Penicillium rugulosum</name>
    <dbReference type="NCBI Taxonomy" id="121627"/>
    <lineage>
        <taxon>Eukaryota</taxon>
        <taxon>Fungi</taxon>
        <taxon>Dikarya</taxon>
        <taxon>Ascomycota</taxon>
        <taxon>Pezizomycotina</taxon>
        <taxon>Eurotiomycetes</taxon>
        <taxon>Eurotiomycetidae</taxon>
        <taxon>Eurotiales</taxon>
        <taxon>Trichocomaceae</taxon>
        <taxon>Talaromyces</taxon>
        <taxon>Talaromyces sect. Islandici</taxon>
    </lineage>
</organism>
<dbReference type="KEGG" id="trg:TRUGW13939_08757"/>
<protein>
    <submittedName>
        <fullName evidence="2">Uncharacterized protein</fullName>
    </submittedName>
</protein>
<evidence type="ECO:0000313" key="3">
    <source>
        <dbReference type="Proteomes" id="UP000509510"/>
    </source>
</evidence>
<name>A0A7H8R7K3_TALRU</name>
<evidence type="ECO:0000256" key="1">
    <source>
        <dbReference type="SAM" id="MobiDB-lite"/>
    </source>
</evidence>
<dbReference type="RefSeq" id="XP_035347779.1">
    <property type="nucleotide sequence ID" value="XM_035491886.1"/>
</dbReference>
<feature type="compositionally biased region" description="Basic and acidic residues" evidence="1">
    <location>
        <begin position="284"/>
        <end position="302"/>
    </location>
</feature>
<gene>
    <name evidence="2" type="ORF">TRUGW13939_08757</name>
</gene>
<feature type="region of interest" description="Disordered" evidence="1">
    <location>
        <begin position="30"/>
        <end position="56"/>
    </location>
</feature>
<dbReference type="EMBL" id="CP055902">
    <property type="protein sequence ID" value="QKX61605.1"/>
    <property type="molecule type" value="Genomic_DNA"/>
</dbReference>
<dbReference type="OrthoDB" id="5412155at2759"/>
<dbReference type="AlphaFoldDB" id="A0A7H8R7K3"/>
<dbReference type="GeneID" id="55996245"/>
<dbReference type="Proteomes" id="UP000509510">
    <property type="component" value="Chromosome V"/>
</dbReference>
<feature type="region of interest" description="Disordered" evidence="1">
    <location>
        <begin position="277"/>
        <end position="302"/>
    </location>
</feature>
<evidence type="ECO:0000313" key="2">
    <source>
        <dbReference type="EMBL" id="QKX61605.1"/>
    </source>
</evidence>
<reference evidence="3" key="1">
    <citation type="submission" date="2020-06" db="EMBL/GenBank/DDBJ databases">
        <title>A chromosome-scale genome assembly of Talaromyces rugulosus W13939.</title>
        <authorList>
            <person name="Wang B."/>
            <person name="Guo L."/>
            <person name="Ye K."/>
            <person name="Wang L."/>
        </authorList>
    </citation>
    <scope>NUCLEOTIDE SEQUENCE [LARGE SCALE GENOMIC DNA]</scope>
    <source>
        <strain evidence="3">W13939</strain>
    </source>
</reference>